<gene>
    <name evidence="1" type="ORF">CC86DRAFT_296995</name>
</gene>
<dbReference type="Proteomes" id="UP000799424">
    <property type="component" value="Unassembled WGS sequence"/>
</dbReference>
<dbReference type="AlphaFoldDB" id="A0A6A6ZUW0"/>
<feature type="non-terminal residue" evidence="1">
    <location>
        <position position="1"/>
    </location>
</feature>
<keyword evidence="2" id="KW-1185">Reference proteome</keyword>
<accession>A0A6A6ZUW0</accession>
<sequence length="109" mass="12393">IYCHGYCVALISDPSRVFFICHYCHTRKIINYRGSGVFKITLLTSCSARYLEARKAGYRHRALGRPAHFQQQDSYLRRAFNAANGSLLQATANSLSSFNTQRFRLAAVQ</sequence>
<name>A0A6A6ZUW0_9PLEO</name>
<evidence type="ECO:0000313" key="2">
    <source>
        <dbReference type="Proteomes" id="UP000799424"/>
    </source>
</evidence>
<proteinExistence type="predicted"/>
<organism evidence="1 2">
    <name type="scientific">Ophiobolus disseminans</name>
    <dbReference type="NCBI Taxonomy" id="1469910"/>
    <lineage>
        <taxon>Eukaryota</taxon>
        <taxon>Fungi</taxon>
        <taxon>Dikarya</taxon>
        <taxon>Ascomycota</taxon>
        <taxon>Pezizomycotina</taxon>
        <taxon>Dothideomycetes</taxon>
        <taxon>Pleosporomycetidae</taxon>
        <taxon>Pleosporales</taxon>
        <taxon>Pleosporineae</taxon>
        <taxon>Phaeosphaeriaceae</taxon>
        <taxon>Ophiobolus</taxon>
    </lineage>
</organism>
<evidence type="ECO:0000313" key="1">
    <source>
        <dbReference type="EMBL" id="KAF2824127.1"/>
    </source>
</evidence>
<dbReference type="OrthoDB" id="3791143at2759"/>
<protein>
    <submittedName>
        <fullName evidence="1">Uncharacterized protein</fullName>
    </submittedName>
</protein>
<dbReference type="EMBL" id="MU006230">
    <property type="protein sequence ID" value="KAF2824127.1"/>
    <property type="molecule type" value="Genomic_DNA"/>
</dbReference>
<reference evidence="1" key="1">
    <citation type="journal article" date="2020" name="Stud. Mycol.">
        <title>101 Dothideomycetes genomes: a test case for predicting lifestyles and emergence of pathogens.</title>
        <authorList>
            <person name="Haridas S."/>
            <person name="Albert R."/>
            <person name="Binder M."/>
            <person name="Bloem J."/>
            <person name="Labutti K."/>
            <person name="Salamov A."/>
            <person name="Andreopoulos B."/>
            <person name="Baker S."/>
            <person name="Barry K."/>
            <person name="Bills G."/>
            <person name="Bluhm B."/>
            <person name="Cannon C."/>
            <person name="Castanera R."/>
            <person name="Culley D."/>
            <person name="Daum C."/>
            <person name="Ezra D."/>
            <person name="Gonzalez J."/>
            <person name="Henrissat B."/>
            <person name="Kuo A."/>
            <person name="Liang C."/>
            <person name="Lipzen A."/>
            <person name="Lutzoni F."/>
            <person name="Magnuson J."/>
            <person name="Mondo S."/>
            <person name="Nolan M."/>
            <person name="Ohm R."/>
            <person name="Pangilinan J."/>
            <person name="Park H.-J."/>
            <person name="Ramirez L."/>
            <person name="Alfaro M."/>
            <person name="Sun H."/>
            <person name="Tritt A."/>
            <person name="Yoshinaga Y."/>
            <person name="Zwiers L.-H."/>
            <person name="Turgeon B."/>
            <person name="Goodwin S."/>
            <person name="Spatafora J."/>
            <person name="Crous P."/>
            <person name="Grigoriev I."/>
        </authorList>
    </citation>
    <scope>NUCLEOTIDE SEQUENCE</scope>
    <source>
        <strain evidence="1">CBS 113818</strain>
    </source>
</reference>